<dbReference type="EMBL" id="UINC01011032">
    <property type="protein sequence ID" value="SVA48848.1"/>
    <property type="molecule type" value="Genomic_DNA"/>
</dbReference>
<keyword evidence="10" id="KW-0694">RNA-binding</keyword>
<evidence type="ECO:0000259" key="11">
    <source>
        <dbReference type="Pfam" id="PF01743"/>
    </source>
</evidence>
<keyword evidence="6" id="KW-0547">Nucleotide-binding</keyword>
<evidence type="ECO:0000256" key="7">
    <source>
        <dbReference type="ARBA" id="ARBA00022800"/>
    </source>
</evidence>
<organism evidence="14">
    <name type="scientific">marine metagenome</name>
    <dbReference type="NCBI Taxonomy" id="408172"/>
    <lineage>
        <taxon>unclassified sequences</taxon>
        <taxon>metagenomes</taxon>
        <taxon>ecological metagenomes</taxon>
    </lineage>
</organism>
<keyword evidence="9" id="KW-0460">Magnesium</keyword>
<comment type="cofactor">
    <cofactor evidence="1">
        <name>Mg(2+)</name>
        <dbReference type="ChEBI" id="CHEBI:18420"/>
    </cofactor>
</comment>
<evidence type="ECO:0000259" key="13">
    <source>
        <dbReference type="Pfam" id="PF12627"/>
    </source>
</evidence>
<dbReference type="SUPFAM" id="SSF81891">
    <property type="entry name" value="Poly A polymerase C-terminal region-like"/>
    <property type="match status" value="1"/>
</dbReference>
<dbReference type="InterPro" id="IPR043519">
    <property type="entry name" value="NT_sf"/>
</dbReference>
<proteinExistence type="predicted"/>
<dbReference type="GO" id="GO:0005524">
    <property type="term" value="F:ATP binding"/>
    <property type="evidence" value="ECO:0007669"/>
    <property type="project" value="UniProtKB-KW"/>
</dbReference>
<evidence type="ECO:0008006" key="15">
    <source>
        <dbReference type="Google" id="ProtNLM"/>
    </source>
</evidence>
<keyword evidence="5" id="KW-0479">Metal-binding</keyword>
<dbReference type="InterPro" id="IPR050124">
    <property type="entry name" value="tRNA_CCA-adding_enzyme"/>
</dbReference>
<evidence type="ECO:0000256" key="1">
    <source>
        <dbReference type="ARBA" id="ARBA00001946"/>
    </source>
</evidence>
<dbReference type="InterPro" id="IPR002646">
    <property type="entry name" value="PolA_pol_head_dom"/>
</dbReference>
<evidence type="ECO:0000256" key="10">
    <source>
        <dbReference type="ARBA" id="ARBA00022884"/>
    </source>
</evidence>
<keyword evidence="2" id="KW-0808">Transferase</keyword>
<dbReference type="InterPro" id="IPR006675">
    <property type="entry name" value="HDIG_dom"/>
</dbReference>
<dbReference type="CDD" id="cd05398">
    <property type="entry name" value="NT_ClassII-CCAase"/>
    <property type="match status" value="1"/>
</dbReference>
<dbReference type="InterPro" id="IPR006674">
    <property type="entry name" value="HD_domain"/>
</dbReference>
<feature type="domain" description="Poly A polymerase head" evidence="11">
    <location>
        <begin position="32"/>
        <end position="159"/>
    </location>
</feature>
<dbReference type="NCBIfam" id="TIGR00277">
    <property type="entry name" value="HDIG"/>
    <property type="match status" value="1"/>
</dbReference>
<evidence type="ECO:0000259" key="12">
    <source>
        <dbReference type="Pfam" id="PF01966"/>
    </source>
</evidence>
<evidence type="ECO:0000256" key="6">
    <source>
        <dbReference type="ARBA" id="ARBA00022741"/>
    </source>
</evidence>
<dbReference type="Pfam" id="PF01966">
    <property type="entry name" value="HD"/>
    <property type="match status" value="1"/>
</dbReference>
<feature type="non-terminal residue" evidence="14">
    <location>
        <position position="447"/>
    </location>
</feature>
<name>A0A381WA13_9ZZZZ</name>
<dbReference type="Gene3D" id="1.10.3090.10">
    <property type="entry name" value="cca-adding enzyme, domain 2"/>
    <property type="match status" value="1"/>
</dbReference>
<protein>
    <recommendedName>
        <fullName evidence="15">HD domain-containing protein</fullName>
    </recommendedName>
</protein>
<keyword evidence="4" id="KW-0548">Nucleotidyltransferase</keyword>
<keyword evidence="3" id="KW-0819">tRNA processing</keyword>
<gene>
    <name evidence="14" type="ORF">METZ01_LOCUS101702</name>
</gene>
<dbReference type="SUPFAM" id="SSF81301">
    <property type="entry name" value="Nucleotidyltransferase"/>
    <property type="match status" value="1"/>
</dbReference>
<feature type="domain" description="tRNA nucleotidyltransferase/poly(A) polymerase RNA and SrmB- binding" evidence="13">
    <location>
        <begin position="186"/>
        <end position="246"/>
    </location>
</feature>
<keyword evidence="8" id="KW-0067">ATP-binding</keyword>
<evidence type="ECO:0000256" key="5">
    <source>
        <dbReference type="ARBA" id="ARBA00022723"/>
    </source>
</evidence>
<dbReference type="PANTHER" id="PTHR47545:SF1">
    <property type="entry name" value="MULTIFUNCTIONAL CCA PROTEIN"/>
    <property type="match status" value="1"/>
</dbReference>
<evidence type="ECO:0000313" key="14">
    <source>
        <dbReference type="EMBL" id="SVA48848.1"/>
    </source>
</evidence>
<dbReference type="GO" id="GO:0042245">
    <property type="term" value="P:RNA repair"/>
    <property type="evidence" value="ECO:0007669"/>
    <property type="project" value="UniProtKB-KW"/>
</dbReference>
<evidence type="ECO:0000256" key="2">
    <source>
        <dbReference type="ARBA" id="ARBA00022679"/>
    </source>
</evidence>
<dbReference type="InterPro" id="IPR032828">
    <property type="entry name" value="PolyA_RNA-bd"/>
</dbReference>
<dbReference type="Gene3D" id="3.30.460.10">
    <property type="entry name" value="Beta Polymerase, domain 2"/>
    <property type="match status" value="1"/>
</dbReference>
<evidence type="ECO:0000256" key="4">
    <source>
        <dbReference type="ARBA" id="ARBA00022695"/>
    </source>
</evidence>
<dbReference type="Pfam" id="PF12627">
    <property type="entry name" value="PolyA_pol_RNAbd"/>
    <property type="match status" value="1"/>
</dbReference>
<accession>A0A381WA13</accession>
<evidence type="ECO:0000256" key="9">
    <source>
        <dbReference type="ARBA" id="ARBA00022842"/>
    </source>
</evidence>
<dbReference type="GO" id="GO:0046872">
    <property type="term" value="F:metal ion binding"/>
    <property type="evidence" value="ECO:0007669"/>
    <property type="project" value="UniProtKB-KW"/>
</dbReference>
<keyword evidence="7" id="KW-0692">RNA repair</keyword>
<evidence type="ECO:0000256" key="8">
    <source>
        <dbReference type="ARBA" id="ARBA00022840"/>
    </source>
</evidence>
<dbReference type="InterPro" id="IPR003607">
    <property type="entry name" value="HD/PDEase_dom"/>
</dbReference>
<dbReference type="Pfam" id="PF01743">
    <property type="entry name" value="PolyA_pol"/>
    <property type="match status" value="1"/>
</dbReference>
<feature type="domain" description="HD" evidence="12">
    <location>
        <begin position="263"/>
        <end position="355"/>
    </location>
</feature>
<dbReference type="CDD" id="cd00077">
    <property type="entry name" value="HDc"/>
    <property type="match status" value="1"/>
</dbReference>
<dbReference type="GO" id="GO:0016779">
    <property type="term" value="F:nucleotidyltransferase activity"/>
    <property type="evidence" value="ECO:0007669"/>
    <property type="project" value="UniProtKB-KW"/>
</dbReference>
<dbReference type="GO" id="GO:0003723">
    <property type="term" value="F:RNA binding"/>
    <property type="evidence" value="ECO:0007669"/>
    <property type="project" value="UniProtKB-KW"/>
</dbReference>
<reference evidence="14" key="1">
    <citation type="submission" date="2018-05" db="EMBL/GenBank/DDBJ databases">
        <authorList>
            <person name="Lanie J.A."/>
            <person name="Ng W.-L."/>
            <person name="Kazmierczak K.M."/>
            <person name="Andrzejewski T.M."/>
            <person name="Davidsen T.M."/>
            <person name="Wayne K.J."/>
            <person name="Tettelin H."/>
            <person name="Glass J.I."/>
            <person name="Rusch D."/>
            <person name="Podicherti R."/>
            <person name="Tsui H.-C.T."/>
            <person name="Winkler M.E."/>
        </authorList>
    </citation>
    <scope>NUCLEOTIDE SEQUENCE</scope>
</reference>
<sequence length="447" mass="49972">MTNVTSLLEQHTDGYKILTAAMDLASATEKEVYVVGGYVRDALMQRSLTDIDLMVVGDGIAFARELASALKGGKIVPFEQFGTAQIPLNNSIVEVASARSEAYSSDSRKPQVEDADLETDLSRRDFTINAMAVSLNKTDFGELHDPYNGVKDLNSGLIRTPLDPDTTFSDDPLRMLRAVRFASQLGFKVDSSVTDSIQRQVERIEIVSAERVTAEIYKILASPQPSLGLDLLQQVGLMEIVLPEVSALYGLEQPSEWHHKDIFYHTLQVVDNIAEKTEKADLRFAALIHDIGKPKTRRLDKNKGWTFHGHDAIGANMVDKMAKRMKLSNQTREFLKKLTLLHLRPISLAKEDVTDSAVRRLMVTVGEEVDDLMTLCRADITSKNPKLVKKYMENFQRVETFMQNVTERDAYRAFQSPVRGDQIMKECGLPPGKTVGKIKEAIENAIL</sequence>
<evidence type="ECO:0000256" key="3">
    <source>
        <dbReference type="ARBA" id="ARBA00022694"/>
    </source>
</evidence>
<dbReference type="PANTHER" id="PTHR47545">
    <property type="entry name" value="MULTIFUNCTIONAL CCA PROTEIN"/>
    <property type="match status" value="1"/>
</dbReference>
<dbReference type="AlphaFoldDB" id="A0A381WA13"/>
<dbReference type="GO" id="GO:0008033">
    <property type="term" value="P:tRNA processing"/>
    <property type="evidence" value="ECO:0007669"/>
    <property type="project" value="UniProtKB-KW"/>
</dbReference>